<reference evidence="1" key="1">
    <citation type="submission" date="2021-06" db="EMBL/GenBank/DDBJ databases">
        <authorList>
            <person name="Kallberg Y."/>
            <person name="Tangrot J."/>
            <person name="Rosling A."/>
        </authorList>
    </citation>
    <scope>NUCLEOTIDE SEQUENCE</scope>
    <source>
        <strain evidence="1">CL356</strain>
    </source>
</reference>
<protein>
    <submittedName>
        <fullName evidence="1">11953_t:CDS:1</fullName>
    </submittedName>
</protein>
<accession>A0ACA9LG59</accession>
<organism evidence="1 2">
    <name type="scientific">Acaulospora colombiana</name>
    <dbReference type="NCBI Taxonomy" id="27376"/>
    <lineage>
        <taxon>Eukaryota</taxon>
        <taxon>Fungi</taxon>
        <taxon>Fungi incertae sedis</taxon>
        <taxon>Mucoromycota</taxon>
        <taxon>Glomeromycotina</taxon>
        <taxon>Glomeromycetes</taxon>
        <taxon>Diversisporales</taxon>
        <taxon>Acaulosporaceae</taxon>
        <taxon>Acaulospora</taxon>
    </lineage>
</organism>
<gene>
    <name evidence="1" type="ORF">ACOLOM_LOCUS3771</name>
</gene>
<dbReference type="EMBL" id="CAJVPT010005783">
    <property type="protein sequence ID" value="CAG8523722.1"/>
    <property type="molecule type" value="Genomic_DNA"/>
</dbReference>
<comment type="caution">
    <text evidence="1">The sequence shown here is derived from an EMBL/GenBank/DDBJ whole genome shotgun (WGS) entry which is preliminary data.</text>
</comment>
<proteinExistence type="predicted"/>
<name>A0ACA9LG59_9GLOM</name>
<sequence length="673" mass="75746">MTETEPPTNPVTNGQDFPIKELYSRIQAVRDKVNESSISLISSRGTDPPNDSSPLETQPSELSNNHSAEQIGEILDEKAEIEENVADCHCLKINVVPGTANCNDCDRTIPILAELNKQKLQLLDDLEVANNRIKEEFDKVERQNDEIEHLRKQIEELEDQIDSKTDEFAALQKDMAYLNEKYVNEIDKVAELQHSKDMVEGELEELSRSLFEQANGMVASEAKQRHELEVQQKILEKQLLETQERLAAESMQLKELKEKMEHMTQEQPQAESKRSSSSDPSFRASIDFAELFGLREKSPEAAATLPGPTGEDGIGIDPELISEFKEFVETSINVRLQRIHTIPFMKHCLEEDVDACMRFGSNLRVSSRKIIEAIVANTCFIEEAPPGAEKELALNLNSPVRNTAARPALWDRISGNSTYPRMGCQCCGRPGPLTFQYRITNLDDWSLIDRYCRDRLVAVCEFYVFIRNVRQGLYNNRTIGDLYAECLRLRLQMFYARLGALPSMLNTLGIKGTELASAKKPTYTLPHMEVNHEHEDDFSSAISGGMVLSSPAPLRQSSLPNIIRNTLSEVIMVESDDAPSKIEVPTQKSVPRPRRALFYVPGSEERKIKSSLNISADSIVYDLEDSVSFNRKGVAREMVFNILEALPDKSNSERAVRINAVGSGLELDDLNVI</sequence>
<feature type="non-terminal residue" evidence="1">
    <location>
        <position position="673"/>
    </location>
</feature>
<dbReference type="Proteomes" id="UP000789525">
    <property type="component" value="Unassembled WGS sequence"/>
</dbReference>
<keyword evidence="2" id="KW-1185">Reference proteome</keyword>
<evidence type="ECO:0000313" key="1">
    <source>
        <dbReference type="EMBL" id="CAG8523722.1"/>
    </source>
</evidence>
<evidence type="ECO:0000313" key="2">
    <source>
        <dbReference type="Proteomes" id="UP000789525"/>
    </source>
</evidence>